<organism evidence="2 3">
    <name type="scientific">Prorocentrum cordatum</name>
    <dbReference type="NCBI Taxonomy" id="2364126"/>
    <lineage>
        <taxon>Eukaryota</taxon>
        <taxon>Sar</taxon>
        <taxon>Alveolata</taxon>
        <taxon>Dinophyceae</taxon>
        <taxon>Prorocentrales</taxon>
        <taxon>Prorocentraceae</taxon>
        <taxon>Prorocentrum</taxon>
    </lineage>
</organism>
<feature type="non-terminal residue" evidence="2">
    <location>
        <position position="151"/>
    </location>
</feature>
<name>A0ABN9PLC4_9DINO</name>
<proteinExistence type="predicted"/>
<feature type="coiled-coil region" evidence="1">
    <location>
        <begin position="26"/>
        <end position="60"/>
    </location>
</feature>
<keyword evidence="1" id="KW-0175">Coiled coil</keyword>
<dbReference type="Proteomes" id="UP001189429">
    <property type="component" value="Unassembled WGS sequence"/>
</dbReference>
<accession>A0ABN9PLC4</accession>
<gene>
    <name evidence="2" type="ORF">PCOR1329_LOCUS4004</name>
</gene>
<sequence>MLIARRDAEYQIKRVDEAIIRIGKKQESIREQLEAAQATAKQVTAQLEDLTDQLDGIKRTKVEILEMQEVEQECEEDVATQQAMHDRYMARGPMSGLPVWRAQQPLDAKMGQKLKASLEPTQQTLHMAALMQSMAAATGTPLPGRAIPAMA</sequence>
<evidence type="ECO:0000313" key="3">
    <source>
        <dbReference type="Proteomes" id="UP001189429"/>
    </source>
</evidence>
<evidence type="ECO:0000256" key="1">
    <source>
        <dbReference type="SAM" id="Coils"/>
    </source>
</evidence>
<protein>
    <submittedName>
        <fullName evidence="2">Uncharacterized protein</fullName>
    </submittedName>
</protein>
<evidence type="ECO:0000313" key="2">
    <source>
        <dbReference type="EMBL" id="CAK0793849.1"/>
    </source>
</evidence>
<reference evidence="2" key="1">
    <citation type="submission" date="2023-10" db="EMBL/GenBank/DDBJ databases">
        <authorList>
            <person name="Chen Y."/>
            <person name="Shah S."/>
            <person name="Dougan E. K."/>
            <person name="Thang M."/>
            <person name="Chan C."/>
        </authorList>
    </citation>
    <scope>NUCLEOTIDE SEQUENCE [LARGE SCALE GENOMIC DNA]</scope>
</reference>
<comment type="caution">
    <text evidence="2">The sequence shown here is derived from an EMBL/GenBank/DDBJ whole genome shotgun (WGS) entry which is preliminary data.</text>
</comment>
<dbReference type="EMBL" id="CAUYUJ010001037">
    <property type="protein sequence ID" value="CAK0793849.1"/>
    <property type="molecule type" value="Genomic_DNA"/>
</dbReference>
<keyword evidence="3" id="KW-1185">Reference proteome</keyword>